<protein>
    <submittedName>
        <fullName evidence="2">Antibiotic biosynthesis monooxygenase, putative</fullName>
    </submittedName>
</protein>
<feature type="domain" description="ABM" evidence="1">
    <location>
        <begin position="7"/>
        <end position="97"/>
    </location>
</feature>
<evidence type="ECO:0000313" key="3">
    <source>
        <dbReference type="Proteomes" id="UP000011083"/>
    </source>
</evidence>
<dbReference type="EMBL" id="KB007857">
    <property type="protein sequence ID" value="ELR23596.1"/>
    <property type="molecule type" value="Genomic_DNA"/>
</dbReference>
<dbReference type="AlphaFoldDB" id="L8HGR1"/>
<gene>
    <name evidence="2" type="ORF">ACA1_072180</name>
</gene>
<accession>L8HGR1</accession>
<evidence type="ECO:0000313" key="2">
    <source>
        <dbReference type="EMBL" id="ELR23596.1"/>
    </source>
</evidence>
<dbReference type="SUPFAM" id="SSF54909">
    <property type="entry name" value="Dimeric alpha+beta barrel"/>
    <property type="match status" value="1"/>
</dbReference>
<dbReference type="GO" id="GO:0004497">
    <property type="term" value="F:monooxygenase activity"/>
    <property type="evidence" value="ECO:0007669"/>
    <property type="project" value="UniProtKB-KW"/>
</dbReference>
<dbReference type="InterPro" id="IPR011008">
    <property type="entry name" value="Dimeric_a/b-barrel"/>
</dbReference>
<organism evidence="2 3">
    <name type="scientific">Acanthamoeba castellanii (strain ATCC 30010 / Neff)</name>
    <dbReference type="NCBI Taxonomy" id="1257118"/>
    <lineage>
        <taxon>Eukaryota</taxon>
        <taxon>Amoebozoa</taxon>
        <taxon>Discosea</taxon>
        <taxon>Longamoebia</taxon>
        <taxon>Centramoebida</taxon>
        <taxon>Acanthamoebidae</taxon>
        <taxon>Acanthamoeba</taxon>
    </lineage>
</organism>
<dbReference type="OMA" id="NVAQWET"/>
<dbReference type="Pfam" id="PF03992">
    <property type="entry name" value="ABM"/>
    <property type="match status" value="1"/>
</dbReference>
<proteinExistence type="predicted"/>
<dbReference type="Gene3D" id="3.30.70.100">
    <property type="match status" value="1"/>
</dbReference>
<dbReference type="RefSeq" id="XP_004353124.1">
    <property type="nucleotide sequence ID" value="XM_004353072.1"/>
</dbReference>
<dbReference type="KEGG" id="acan:ACA1_072180"/>
<dbReference type="PROSITE" id="PS51725">
    <property type="entry name" value="ABM"/>
    <property type="match status" value="1"/>
</dbReference>
<dbReference type="InterPro" id="IPR007138">
    <property type="entry name" value="ABM_dom"/>
</dbReference>
<dbReference type="Proteomes" id="UP000011083">
    <property type="component" value="Unassembled WGS sequence"/>
</dbReference>
<dbReference type="OrthoDB" id="4268580at2759"/>
<dbReference type="VEuPathDB" id="AmoebaDB:ACA1_072180"/>
<name>L8HGR1_ACACF</name>
<evidence type="ECO:0000259" key="1">
    <source>
        <dbReference type="PROSITE" id="PS51725"/>
    </source>
</evidence>
<keyword evidence="3" id="KW-1185">Reference proteome</keyword>
<reference evidence="2 3" key="1">
    <citation type="journal article" date="2013" name="Genome Biol.">
        <title>Genome of Acanthamoeba castellanii highlights extensive lateral gene transfer and early evolution of tyrosine kinase signaling.</title>
        <authorList>
            <person name="Clarke M."/>
            <person name="Lohan A.J."/>
            <person name="Liu B."/>
            <person name="Lagkouvardos I."/>
            <person name="Roy S."/>
            <person name="Zafar N."/>
            <person name="Bertelli C."/>
            <person name="Schilde C."/>
            <person name="Kianianmomeni A."/>
            <person name="Burglin T.R."/>
            <person name="Frech C."/>
            <person name="Turcotte B."/>
            <person name="Kopec K.O."/>
            <person name="Synnott J.M."/>
            <person name="Choo C."/>
            <person name="Paponov I."/>
            <person name="Finkler A."/>
            <person name="Soon Heng Tan C."/>
            <person name="Hutchins A.P."/>
            <person name="Weinmeier T."/>
            <person name="Rattei T."/>
            <person name="Chu J.S."/>
            <person name="Gimenez G."/>
            <person name="Irimia M."/>
            <person name="Rigden D.J."/>
            <person name="Fitzpatrick D.A."/>
            <person name="Lorenzo-Morales J."/>
            <person name="Bateman A."/>
            <person name="Chiu C.H."/>
            <person name="Tang P."/>
            <person name="Hegemann P."/>
            <person name="Fromm H."/>
            <person name="Raoult D."/>
            <person name="Greub G."/>
            <person name="Miranda-Saavedra D."/>
            <person name="Chen N."/>
            <person name="Nash P."/>
            <person name="Ginger M.L."/>
            <person name="Horn M."/>
            <person name="Schaap P."/>
            <person name="Caler L."/>
            <person name="Loftus B."/>
        </authorList>
    </citation>
    <scope>NUCLEOTIDE SEQUENCE [LARGE SCALE GENOMIC DNA]</scope>
    <source>
        <strain evidence="2 3">Neff</strain>
    </source>
</reference>
<sequence>MASPSPVTLINSFEVPEGRVDECLALWREAAAVLKRQPGYIATHLHRSLNPKAKYALVNVAQWETAEHFMKAVATPEFQAVAAKFGDFPHEPSLYTVADDASDL</sequence>
<keyword evidence="2" id="KW-0503">Monooxygenase</keyword>
<dbReference type="GeneID" id="14924577"/>
<keyword evidence="2" id="KW-0560">Oxidoreductase</keyword>